<dbReference type="AlphaFoldDB" id="A0A6J4IJ77"/>
<evidence type="ECO:0000313" key="4">
    <source>
        <dbReference type="EMBL" id="CAA9251827.1"/>
    </source>
</evidence>
<dbReference type="InterPro" id="IPR050952">
    <property type="entry name" value="TRIM-NHL_E3_ligases"/>
</dbReference>
<keyword evidence="1" id="KW-0677">Repeat</keyword>
<dbReference type="SUPFAM" id="SSF101898">
    <property type="entry name" value="NHL repeat"/>
    <property type="match status" value="1"/>
</dbReference>
<keyword evidence="3" id="KW-0472">Membrane</keyword>
<dbReference type="InterPro" id="IPR011042">
    <property type="entry name" value="6-blade_b-propeller_TolB-like"/>
</dbReference>
<protein>
    <submittedName>
        <fullName evidence="4">Uncharacterized protein</fullName>
    </submittedName>
</protein>
<dbReference type="PANTHER" id="PTHR24104:SF25">
    <property type="entry name" value="PROTEIN LIN-41"/>
    <property type="match status" value="1"/>
</dbReference>
<gene>
    <name evidence="4" type="ORF">AVDCRST_MAG77-2133</name>
</gene>
<feature type="transmembrane region" description="Helical" evidence="3">
    <location>
        <begin position="15"/>
        <end position="36"/>
    </location>
</feature>
<feature type="region of interest" description="Disordered" evidence="2">
    <location>
        <begin position="496"/>
        <end position="516"/>
    </location>
</feature>
<dbReference type="Gene3D" id="2.130.10.10">
    <property type="entry name" value="YVTN repeat-like/Quinoprotein amine dehydrogenase"/>
    <property type="match status" value="1"/>
</dbReference>
<evidence type="ECO:0000256" key="1">
    <source>
        <dbReference type="ARBA" id="ARBA00022737"/>
    </source>
</evidence>
<dbReference type="InterPro" id="IPR015943">
    <property type="entry name" value="WD40/YVTN_repeat-like_dom_sf"/>
</dbReference>
<dbReference type="InterPro" id="IPR001258">
    <property type="entry name" value="NHL_repeat"/>
</dbReference>
<name>A0A6J4IJ77_9CHLR</name>
<dbReference type="SUPFAM" id="SSF110296">
    <property type="entry name" value="Oligoxyloglucan reducing end-specific cellobiohydrolase"/>
    <property type="match status" value="1"/>
</dbReference>
<organism evidence="4">
    <name type="scientific">uncultured Chloroflexota bacterium</name>
    <dbReference type="NCBI Taxonomy" id="166587"/>
    <lineage>
        <taxon>Bacteria</taxon>
        <taxon>Bacillati</taxon>
        <taxon>Chloroflexota</taxon>
        <taxon>environmental samples</taxon>
    </lineage>
</organism>
<keyword evidence="3" id="KW-0812">Transmembrane</keyword>
<dbReference type="Gene3D" id="2.120.10.30">
    <property type="entry name" value="TolB, C-terminal domain"/>
    <property type="match status" value="2"/>
</dbReference>
<evidence type="ECO:0000256" key="2">
    <source>
        <dbReference type="SAM" id="MobiDB-lite"/>
    </source>
</evidence>
<dbReference type="Pfam" id="PF01436">
    <property type="entry name" value="NHL"/>
    <property type="match status" value="1"/>
</dbReference>
<accession>A0A6J4IJ77</accession>
<dbReference type="GO" id="GO:0008270">
    <property type="term" value="F:zinc ion binding"/>
    <property type="evidence" value="ECO:0007669"/>
    <property type="project" value="UniProtKB-KW"/>
</dbReference>
<keyword evidence="3" id="KW-1133">Transmembrane helix</keyword>
<proteinExistence type="predicted"/>
<evidence type="ECO:0000256" key="3">
    <source>
        <dbReference type="SAM" id="Phobius"/>
    </source>
</evidence>
<sequence length="680" mass="70914">MPLSTLTIVGPEGQLLSALVLAVLLAVLAVEVFALGSDRHRRHRQRGAALLAVAVAALVTPSAGPLHAQSGPADVAGPAGLPLGLIATAWERYEPAPLPTVSPPDLPALRPDAPRMTVRRLVVSPVDPKLAYAFATEGGSSSFLRTQDGGTTWVELHRASGTTCAPLAPVFMPDRWVRERFYYAHYCAGGRTFSTSLLVSNDAGVTLDVLAQPRAAAGPNNVPTFTYPRAVAFDATGRRGALALERDSRIGSGLLLATDDGGVTWRTILNFPVSRGQSVLSSMKAKPEVTVNALAVDFGPRTRYFVGLGMRSREVLASEDGGITWHSLGVPPDGSASDMQWDLAARALVVTTEKGTWRLAVGDTPLAQLAGTMGLETAPGGRRVAWETAPWVAVQAIEGSSRPGTPPPPVDRVAAPYWVAVEPDGAVLVAHWTDRSGNGVLRLSRIWPGTDRPAAVVPDVLPTDLSGLASHNPNATVWRGDGTTFVARPASGTVDAVAPDGSKTVVAGTGRPGPWRGEGLPATQSALEEPWGLALDAAGRLLIVDRSGHRVVRLEEDGTLRTVTGGGRMGYAGDGGPATAARLSFPVAATVDAWGRIYVADLLNGAVRVVDTHGTMWTLLGTRGLAAPEAQSDAAGDPGTLAQPMSIAWDGSGGVYVADFGNHRVVYASVPPAGELAAQR</sequence>
<dbReference type="EMBL" id="CADCTC010000128">
    <property type="protein sequence ID" value="CAA9251827.1"/>
    <property type="molecule type" value="Genomic_DNA"/>
</dbReference>
<dbReference type="PANTHER" id="PTHR24104">
    <property type="entry name" value="E3 UBIQUITIN-PROTEIN LIGASE NHLRC1-RELATED"/>
    <property type="match status" value="1"/>
</dbReference>
<feature type="transmembrane region" description="Helical" evidence="3">
    <location>
        <begin position="48"/>
        <end position="68"/>
    </location>
</feature>
<reference evidence="4" key="1">
    <citation type="submission" date="2020-02" db="EMBL/GenBank/DDBJ databases">
        <authorList>
            <person name="Meier V. D."/>
        </authorList>
    </citation>
    <scope>NUCLEOTIDE SEQUENCE</scope>
    <source>
        <strain evidence="4">AVDCRST_MAG77</strain>
    </source>
</reference>